<dbReference type="Proteomes" id="UP001238163">
    <property type="component" value="Unassembled WGS sequence"/>
</dbReference>
<dbReference type="PANTHER" id="PTHR12526">
    <property type="entry name" value="GLYCOSYLTRANSFERASE"/>
    <property type="match status" value="1"/>
</dbReference>
<dbReference type="InterPro" id="IPR028098">
    <property type="entry name" value="Glyco_trans_4-like_N"/>
</dbReference>
<evidence type="ECO:0000313" key="3">
    <source>
        <dbReference type="Proteomes" id="UP001238163"/>
    </source>
</evidence>
<proteinExistence type="predicted"/>
<feature type="domain" description="Glycosyltransferase subfamily 4-like N-terminal" evidence="1">
    <location>
        <begin position="14"/>
        <end position="138"/>
    </location>
</feature>
<reference evidence="2" key="1">
    <citation type="submission" date="2023-07" db="EMBL/GenBank/DDBJ databases">
        <title>Genomic Encyclopedia of Type Strains, Phase IV (KMG-IV): sequencing the most valuable type-strain genomes for metagenomic binning, comparative biology and taxonomic classification.</title>
        <authorList>
            <person name="Goeker M."/>
        </authorList>
    </citation>
    <scope>NUCLEOTIDE SEQUENCE</scope>
    <source>
        <strain evidence="2">DSM 24202</strain>
    </source>
</reference>
<sequence>MNILHYLIGPRRGGGLNRYARDLAVAQMQGGHDVTMLYPVGGIFPARTASIQTARDYKGVRCFRLKGGKPVPLLEGLGSPEMILGDAHRLSDTQVQAFYAVVRPDVLHIHTWMGFPEELLPFFKKHGCKLVYTTHDYFGLCPKVNFIDSEGRLCEQYDNVKCSRCNAHAPSEHFLALRNCEFLMRFKELLKPVLNLRKENRPSGSSIECNTQDYDALREHYLSLLRQCNVIHCNSQVSKRIYERYLPNAAFRVLPITHGGIHWQPQEETLDASRVRIGFSGPTASFKGLPLLLDVLKRLPQTNWQLDVWGTGITKTEGPVRYRGNYSDPREAFCELDLLVVPSICFETFGFIVAEALSSGVPVLCADTVGAQCLVDSSMVYHGEAGLRDRLADLLRHPEQLKALRKKLIDGQQITGSMDNHASDMINLYCICQ</sequence>
<dbReference type="GO" id="GO:0016757">
    <property type="term" value="F:glycosyltransferase activity"/>
    <property type="evidence" value="ECO:0007669"/>
    <property type="project" value="UniProtKB-ARBA"/>
</dbReference>
<evidence type="ECO:0000313" key="2">
    <source>
        <dbReference type="EMBL" id="MDQ0289839.1"/>
    </source>
</evidence>
<dbReference type="Gene3D" id="3.40.50.2000">
    <property type="entry name" value="Glycogen Phosphorylase B"/>
    <property type="match status" value="2"/>
</dbReference>
<accession>A0AAE4AN12</accession>
<name>A0AAE4AN12_9BACT</name>
<dbReference type="PANTHER" id="PTHR12526:SF638">
    <property type="entry name" value="SPORE COAT PROTEIN SA"/>
    <property type="match status" value="1"/>
</dbReference>
<dbReference type="Pfam" id="PF13692">
    <property type="entry name" value="Glyco_trans_1_4"/>
    <property type="match status" value="1"/>
</dbReference>
<dbReference type="SUPFAM" id="SSF53756">
    <property type="entry name" value="UDP-Glycosyltransferase/glycogen phosphorylase"/>
    <property type="match status" value="1"/>
</dbReference>
<evidence type="ECO:0000259" key="1">
    <source>
        <dbReference type="Pfam" id="PF13439"/>
    </source>
</evidence>
<dbReference type="AlphaFoldDB" id="A0AAE4AN12"/>
<dbReference type="EMBL" id="JAUSVL010000001">
    <property type="protein sequence ID" value="MDQ0289839.1"/>
    <property type="molecule type" value="Genomic_DNA"/>
</dbReference>
<organism evidence="2 3">
    <name type="scientific">Oligosphaera ethanolica</name>
    <dbReference type="NCBI Taxonomy" id="760260"/>
    <lineage>
        <taxon>Bacteria</taxon>
        <taxon>Pseudomonadati</taxon>
        <taxon>Lentisphaerota</taxon>
        <taxon>Oligosphaeria</taxon>
        <taxon>Oligosphaerales</taxon>
        <taxon>Oligosphaeraceae</taxon>
        <taxon>Oligosphaera</taxon>
    </lineage>
</organism>
<protein>
    <submittedName>
        <fullName evidence="2">Glycosyltransferase involved in cell wall biosynthesis</fullName>
    </submittedName>
</protein>
<comment type="caution">
    <text evidence="2">The sequence shown here is derived from an EMBL/GenBank/DDBJ whole genome shotgun (WGS) entry which is preliminary data.</text>
</comment>
<gene>
    <name evidence="2" type="ORF">J3R75_001946</name>
</gene>
<dbReference type="Pfam" id="PF13439">
    <property type="entry name" value="Glyco_transf_4"/>
    <property type="match status" value="1"/>
</dbReference>
<dbReference type="RefSeq" id="WP_307261286.1">
    <property type="nucleotide sequence ID" value="NZ_JAUSVL010000001.1"/>
</dbReference>
<keyword evidence="3" id="KW-1185">Reference proteome</keyword>